<evidence type="ECO:0000256" key="1">
    <source>
        <dbReference type="SAM" id="MobiDB-lite"/>
    </source>
</evidence>
<gene>
    <name evidence="2" type="ORF">DWX93_01740</name>
</gene>
<evidence type="ECO:0000313" key="2">
    <source>
        <dbReference type="EMBL" id="RGS42083.1"/>
    </source>
</evidence>
<dbReference type="EMBL" id="QRVL01000001">
    <property type="protein sequence ID" value="RGS42083.1"/>
    <property type="molecule type" value="Genomic_DNA"/>
</dbReference>
<organism evidence="2 3">
    <name type="scientific">Roseburia hominis</name>
    <dbReference type="NCBI Taxonomy" id="301301"/>
    <lineage>
        <taxon>Bacteria</taxon>
        <taxon>Bacillati</taxon>
        <taxon>Bacillota</taxon>
        <taxon>Clostridia</taxon>
        <taxon>Lachnospirales</taxon>
        <taxon>Lachnospiraceae</taxon>
        <taxon>Roseburia</taxon>
    </lineage>
</organism>
<dbReference type="Proteomes" id="UP000266172">
    <property type="component" value="Unassembled WGS sequence"/>
</dbReference>
<dbReference type="AlphaFoldDB" id="A0A395V9M0"/>
<name>A0A395V9M0_9FIRM</name>
<reference evidence="2 3" key="1">
    <citation type="submission" date="2018-08" db="EMBL/GenBank/DDBJ databases">
        <title>A genome reference for cultivated species of the human gut microbiota.</title>
        <authorList>
            <person name="Zou Y."/>
            <person name="Xue W."/>
            <person name="Luo G."/>
        </authorList>
    </citation>
    <scope>NUCLEOTIDE SEQUENCE [LARGE SCALE GENOMIC DNA]</scope>
    <source>
        <strain evidence="2 3">AF22-12AC</strain>
    </source>
</reference>
<evidence type="ECO:0000313" key="3">
    <source>
        <dbReference type="Proteomes" id="UP000266172"/>
    </source>
</evidence>
<protein>
    <submittedName>
        <fullName evidence="2">Uncharacterized protein</fullName>
    </submittedName>
</protein>
<feature type="region of interest" description="Disordered" evidence="1">
    <location>
        <begin position="57"/>
        <end position="80"/>
    </location>
</feature>
<proteinExistence type="predicted"/>
<accession>A0A395V9M0</accession>
<feature type="compositionally biased region" description="Basic and acidic residues" evidence="1">
    <location>
        <begin position="66"/>
        <end position="80"/>
    </location>
</feature>
<comment type="caution">
    <text evidence="2">The sequence shown here is derived from an EMBL/GenBank/DDBJ whole genome shotgun (WGS) entry which is preliminary data.</text>
</comment>
<sequence>MGNGKRKHGIKEAGLLPERNHIRVCGMEIGMLIIEGNSVYEIDEECVRKRKVPEKCQTAQKLQMQRKRDAESGLEKKSER</sequence>